<dbReference type="Proteomes" id="UP000564704">
    <property type="component" value="Unassembled WGS sequence"/>
</dbReference>
<dbReference type="InterPro" id="IPR027417">
    <property type="entry name" value="P-loop_NTPase"/>
</dbReference>
<dbReference type="AlphaFoldDB" id="A0A844CHA0"/>
<gene>
    <name evidence="1" type="ORF">FDP25_04470</name>
</gene>
<dbReference type="RefSeq" id="WP_154149326.1">
    <property type="nucleotide sequence ID" value="NZ_SZWE01000001.1"/>
</dbReference>
<keyword evidence="2" id="KW-1185">Reference proteome</keyword>
<evidence type="ECO:0000313" key="2">
    <source>
        <dbReference type="Proteomes" id="UP000564704"/>
    </source>
</evidence>
<evidence type="ECO:0000313" key="1">
    <source>
        <dbReference type="EMBL" id="MRU14681.1"/>
    </source>
</evidence>
<dbReference type="EMBL" id="SZWE01000001">
    <property type="protein sequence ID" value="MRU14681.1"/>
    <property type="molecule type" value="Genomic_DNA"/>
</dbReference>
<dbReference type="InterPro" id="IPR018912">
    <property type="entry name" value="DUF2478"/>
</dbReference>
<sequence length="173" mass="18108">MKLGYVITAERGATDRLLSEVAARCIAEGVRVAGIVQTNTESAKSHLCDMDVQVLPDGPVFRISQSLGKEARGCRLDPAALEAAVGEVSKSLSASPDLLIVNKFGKHEADGRGFRDVIGQCLLEGVPVLAGVNGLNLEAFHDFTEGLAEPLEGDAAALVAWVKQAVAAQTRAA</sequence>
<dbReference type="OrthoDB" id="5918880at2"/>
<dbReference type="Gene3D" id="3.40.50.300">
    <property type="entry name" value="P-loop containing nucleotide triphosphate hydrolases"/>
    <property type="match status" value="1"/>
</dbReference>
<proteinExistence type="predicted"/>
<accession>A0A844CHA0</accession>
<dbReference type="Pfam" id="PF10649">
    <property type="entry name" value="DUF2478"/>
    <property type="match status" value="1"/>
</dbReference>
<protein>
    <submittedName>
        <fullName evidence="1">DUF2478 domain-containing protein</fullName>
    </submittedName>
</protein>
<reference evidence="1 2" key="1">
    <citation type="submission" date="2019-05" db="EMBL/GenBank/DDBJ databases">
        <title>Roseovarius bejariae sp. nov., a moderately halophylic bacterium isolated from a saline soil in Rambla Salada (Murcia).</title>
        <authorList>
            <person name="Castro D.J."/>
            <person name="Gomez-Altuve A."/>
            <person name="Reina J.C."/>
            <person name="Rodriguez M."/>
            <person name="Sampedro I."/>
            <person name="Llamas I."/>
            <person name="Martinez-Checa F."/>
        </authorList>
    </citation>
    <scope>NUCLEOTIDE SEQUENCE [LARGE SCALE GENOMIC DNA]</scope>
    <source>
        <strain evidence="1 2">A21</strain>
    </source>
</reference>
<organism evidence="1 2">
    <name type="scientific">Roseovarius bejariae</name>
    <dbReference type="NCBI Taxonomy" id="2576383"/>
    <lineage>
        <taxon>Bacteria</taxon>
        <taxon>Pseudomonadati</taxon>
        <taxon>Pseudomonadota</taxon>
        <taxon>Alphaproteobacteria</taxon>
        <taxon>Rhodobacterales</taxon>
        <taxon>Roseobacteraceae</taxon>
        <taxon>Roseovarius</taxon>
    </lineage>
</organism>
<name>A0A844CHA0_9RHOB</name>
<comment type="caution">
    <text evidence="1">The sequence shown here is derived from an EMBL/GenBank/DDBJ whole genome shotgun (WGS) entry which is preliminary data.</text>
</comment>